<evidence type="ECO:0000313" key="3">
    <source>
        <dbReference type="Proteomes" id="UP000023464"/>
    </source>
</evidence>
<dbReference type="RefSeq" id="WP_036779480.1">
    <property type="nucleotide sequence ID" value="NZ_CAWLTM010000080.1"/>
</dbReference>
<evidence type="ECO:0000259" key="1">
    <source>
        <dbReference type="PROSITE" id="PS51340"/>
    </source>
</evidence>
<gene>
    <name evidence="2" type="ORF">BA1DRAFT_02539</name>
</gene>
<accession>A0A022PFR9</accession>
<dbReference type="InterPro" id="IPR005163">
    <property type="entry name" value="Tri_helical_YiiM-like"/>
</dbReference>
<dbReference type="Proteomes" id="UP000023464">
    <property type="component" value="Unassembled WGS sequence"/>
</dbReference>
<dbReference type="Gene3D" id="2.40.33.20">
    <property type="entry name" value="PK beta-barrel domain-like"/>
    <property type="match status" value="1"/>
</dbReference>
<name>A0A022PFR9_9GAMM</name>
<feature type="domain" description="MOSC" evidence="1">
    <location>
        <begin position="25"/>
        <end position="162"/>
    </location>
</feature>
<protein>
    <recommendedName>
        <fullName evidence="1">MOSC domain-containing protein</fullName>
    </recommendedName>
</protein>
<dbReference type="PANTHER" id="PTHR30212">
    <property type="entry name" value="PROTEIN YIIM"/>
    <property type="match status" value="1"/>
</dbReference>
<dbReference type="InterPro" id="IPR011037">
    <property type="entry name" value="Pyrv_Knase-like_insert_dom_sf"/>
</dbReference>
<dbReference type="InterPro" id="IPR052353">
    <property type="entry name" value="Benzoxazolinone_Detox_Enz"/>
</dbReference>
<dbReference type="PROSITE" id="PS51340">
    <property type="entry name" value="MOSC"/>
    <property type="match status" value="1"/>
</dbReference>
<sequence>MYCPQVYTGKIEISGKLSASAINKRMVDGSLSLTSLGLEGDEQAETRFHGGPDRALCHYPREHYDFWKHQFPDQEDFFIAPAFGENISTTGLTEENVCIGDIFSWGGAMIQVTQPRSPCYKLNCHSGISNFSAIMQESGRCGWLYRIISAGNVSPDEPFVLVSRNSDVLIKEAIAIAFNMPFDEEQYRRLMSAAGLSASWSLTMQKRVMFGKIEDFNRRLFGK</sequence>
<comment type="caution">
    <text evidence="2">The sequence shown here is derived from an EMBL/GenBank/DDBJ whole genome shotgun (WGS) entry which is preliminary data.</text>
</comment>
<dbReference type="NCBIfam" id="NF008577">
    <property type="entry name" value="PRK11536.1"/>
    <property type="match status" value="1"/>
</dbReference>
<dbReference type="InterPro" id="IPR005302">
    <property type="entry name" value="MoCF_Sase_C"/>
</dbReference>
<evidence type="ECO:0000313" key="2">
    <source>
        <dbReference type="EMBL" id="EYU14962.1"/>
    </source>
</evidence>
<dbReference type="AlphaFoldDB" id="A0A022PFR9"/>
<dbReference type="EMBL" id="JFGV01000035">
    <property type="protein sequence ID" value="EYU14962.1"/>
    <property type="molecule type" value="Genomic_DNA"/>
</dbReference>
<dbReference type="Pfam" id="PF03473">
    <property type="entry name" value="MOSC"/>
    <property type="match status" value="1"/>
</dbReference>
<dbReference type="SUPFAM" id="SSF50800">
    <property type="entry name" value="PK beta-barrel domain-like"/>
    <property type="match status" value="1"/>
</dbReference>
<dbReference type="PATRIC" id="fig|1393736.3.peg.2598"/>
<proteinExistence type="predicted"/>
<dbReference type="Pfam" id="PF03475">
    <property type="entry name" value="YiiM_3-alpha"/>
    <property type="match status" value="1"/>
</dbReference>
<dbReference type="GO" id="GO:0030170">
    <property type="term" value="F:pyridoxal phosphate binding"/>
    <property type="evidence" value="ECO:0007669"/>
    <property type="project" value="InterPro"/>
</dbReference>
<organism evidence="2 3">
    <name type="scientific">Photorhabdus aegyptia</name>
    <dbReference type="NCBI Taxonomy" id="2805098"/>
    <lineage>
        <taxon>Bacteria</taxon>
        <taxon>Pseudomonadati</taxon>
        <taxon>Pseudomonadota</taxon>
        <taxon>Gammaproteobacteria</taxon>
        <taxon>Enterobacterales</taxon>
        <taxon>Morganellaceae</taxon>
        <taxon>Photorhabdus</taxon>
    </lineage>
</organism>
<dbReference type="GO" id="GO:0030151">
    <property type="term" value="F:molybdenum ion binding"/>
    <property type="evidence" value="ECO:0007669"/>
    <property type="project" value="InterPro"/>
</dbReference>
<keyword evidence="3" id="KW-1185">Reference proteome</keyword>
<dbReference type="GO" id="GO:0003824">
    <property type="term" value="F:catalytic activity"/>
    <property type="evidence" value="ECO:0007669"/>
    <property type="project" value="InterPro"/>
</dbReference>
<dbReference type="PANTHER" id="PTHR30212:SF2">
    <property type="entry name" value="PROTEIN YIIM"/>
    <property type="match status" value="1"/>
</dbReference>
<reference evidence="2 3" key="1">
    <citation type="submission" date="2014-03" db="EMBL/GenBank/DDBJ databases">
        <title>Draft Genome of Photorhabdus luminescens BA1, an Egyptian Isolate.</title>
        <authorList>
            <person name="Ghazal S."/>
            <person name="Hurst S.G.IV."/>
            <person name="Morris K."/>
            <person name="Thomas K."/>
            <person name="Tisa L.S."/>
        </authorList>
    </citation>
    <scope>NUCLEOTIDE SEQUENCE [LARGE SCALE GENOMIC DNA]</scope>
    <source>
        <strain evidence="2 3">BA1</strain>
    </source>
</reference>